<gene>
    <name evidence="1" type="ORF">HRJ53_21340</name>
</gene>
<dbReference type="EMBL" id="JACDQQ010002053">
    <property type="protein sequence ID" value="MBA0087538.1"/>
    <property type="molecule type" value="Genomic_DNA"/>
</dbReference>
<keyword evidence="2" id="KW-1185">Reference proteome</keyword>
<feature type="non-terminal residue" evidence="1">
    <location>
        <position position="1"/>
    </location>
</feature>
<evidence type="ECO:0000313" key="2">
    <source>
        <dbReference type="Proteomes" id="UP000567293"/>
    </source>
</evidence>
<dbReference type="Proteomes" id="UP000567293">
    <property type="component" value="Unassembled WGS sequence"/>
</dbReference>
<reference evidence="1" key="1">
    <citation type="submission" date="2020-06" db="EMBL/GenBank/DDBJ databases">
        <title>Legume-microbial interactions unlock mineral nutrients during tropical forest succession.</title>
        <authorList>
            <person name="Epihov D.Z."/>
        </authorList>
    </citation>
    <scope>NUCLEOTIDE SEQUENCE [LARGE SCALE GENOMIC DNA]</scope>
    <source>
        <strain evidence="1">Pan2503</strain>
    </source>
</reference>
<name>A0A7V8SYY8_9BACT</name>
<accession>A0A7V8SYY8</accession>
<sequence length="91" mass="10204">HEAPRTNHWFRDSDARFDPDNIMISSREANLMIIIAKRTGHVVWRLGPTYPPTPKGPRRVPSIIDQISGQHDPHLIPDGLAGSYGRKLVTG</sequence>
<organism evidence="1 2">
    <name type="scientific">Candidatus Acidiferrum panamense</name>
    <dbReference type="NCBI Taxonomy" id="2741543"/>
    <lineage>
        <taxon>Bacteria</taxon>
        <taxon>Pseudomonadati</taxon>
        <taxon>Acidobacteriota</taxon>
        <taxon>Terriglobia</taxon>
        <taxon>Candidatus Acidiferrales</taxon>
        <taxon>Candidatus Acidiferrum</taxon>
    </lineage>
</organism>
<comment type="caution">
    <text evidence="1">The sequence shown here is derived from an EMBL/GenBank/DDBJ whole genome shotgun (WGS) entry which is preliminary data.</text>
</comment>
<protein>
    <submittedName>
        <fullName evidence="1">Uncharacterized protein</fullName>
    </submittedName>
</protein>
<evidence type="ECO:0000313" key="1">
    <source>
        <dbReference type="EMBL" id="MBA0087538.1"/>
    </source>
</evidence>
<dbReference type="AlphaFoldDB" id="A0A7V8SYY8"/>
<proteinExistence type="predicted"/>